<name>A0A6A6VU39_9PEZI</name>
<feature type="compositionally biased region" description="Low complexity" evidence="1">
    <location>
        <begin position="200"/>
        <end position="209"/>
    </location>
</feature>
<feature type="compositionally biased region" description="Low complexity" evidence="1">
    <location>
        <begin position="54"/>
        <end position="68"/>
    </location>
</feature>
<feature type="compositionally biased region" description="Polar residues" evidence="1">
    <location>
        <begin position="304"/>
        <end position="316"/>
    </location>
</feature>
<feature type="compositionally biased region" description="Polar residues" evidence="1">
    <location>
        <begin position="90"/>
        <end position="111"/>
    </location>
</feature>
<feature type="compositionally biased region" description="Basic and acidic residues" evidence="1">
    <location>
        <begin position="210"/>
        <end position="232"/>
    </location>
</feature>
<evidence type="ECO:0000256" key="1">
    <source>
        <dbReference type="SAM" id="MobiDB-lite"/>
    </source>
</evidence>
<protein>
    <submittedName>
        <fullName evidence="2">Uncharacterized protein</fullName>
    </submittedName>
</protein>
<feature type="region of interest" description="Disordered" evidence="1">
    <location>
        <begin position="1"/>
        <end position="149"/>
    </location>
</feature>
<dbReference type="OrthoDB" id="5369729at2759"/>
<feature type="compositionally biased region" description="Polar residues" evidence="1">
    <location>
        <begin position="410"/>
        <end position="421"/>
    </location>
</feature>
<dbReference type="RefSeq" id="XP_033595212.1">
    <property type="nucleotide sequence ID" value="XM_033740310.1"/>
</dbReference>
<evidence type="ECO:0000313" key="2">
    <source>
        <dbReference type="EMBL" id="KAF2752761.1"/>
    </source>
</evidence>
<feature type="region of interest" description="Disordered" evidence="1">
    <location>
        <begin position="446"/>
        <end position="497"/>
    </location>
</feature>
<sequence>MDTGSEESQLNRRARSSTNPPTSRSHRTRPSIDATRLARQQQTCTKPDLSRLPSDSSASDRCSNSRDSQQQQTVTSPRATASFTRARGLSISSPFQTASPTSCTLSANEYFSPQPSSSASEARSPAFRRPPASHSSHGLETSRGPPIALISRGSYSADIARHIEGKGQGRSDFGLAQAQLLQLGLISPGGTVRKNKVEGRASAVSSRSSSLDRRDSSVEDQNRKQKMEKDDPVSSPLDGSEQEVSRDTHESRRCETETGNDTNRSSTGEDLFLNIAEDTPQAAEDEKVTRRRSRIARASQRQSLPTNTYSSSTVRPSSKVRDQSPMSVSSTEHRVRGIPQPSPSPFSARPREQEVQGLPHYSKRRLSNTESSFTPPNRLQTYRRSNLQYTSSHHDNAVQDEAVVHRANSRTFSQAEGTESVDSGPAPSTVWDELDEMKLRIKELEANRHPQSAPGPAMSSVSNDRPRTATTTVTTISSSPKHRRKANSPSEQANDLASTLNDALARCRDYLSPVVYRSLETTATEALELAAITGSSGPQGAAFPLAHMLNGPGSSDRQTRRKAYNVCQALTELCVNLCEGTVAPASPFRQLNGESRRSSMQFIAEPTHTPTFVHARSGSVEPEAVARSPSRALSRVEARRTFGPLDRSSRQVSEEPGTPSLSRFGRGGSILSSRHNSIGPYDDDEEDKTIRVPSRAMTEYAHLRPQPSTAPRSHRHSREYTSQEPLPQRRFGTRDSSSVNSSVD</sequence>
<feature type="compositionally biased region" description="Polar residues" evidence="1">
    <location>
        <begin position="487"/>
        <end position="497"/>
    </location>
</feature>
<feature type="region of interest" description="Disordered" evidence="1">
    <location>
        <begin position="617"/>
        <end position="744"/>
    </location>
</feature>
<keyword evidence="3" id="KW-1185">Reference proteome</keyword>
<feature type="compositionally biased region" description="Basic and acidic residues" evidence="1">
    <location>
        <begin position="243"/>
        <end position="256"/>
    </location>
</feature>
<feature type="compositionally biased region" description="Polar residues" evidence="1">
    <location>
        <begin position="69"/>
        <end position="83"/>
    </location>
</feature>
<feature type="compositionally biased region" description="Low complexity" evidence="1">
    <location>
        <begin position="112"/>
        <end position="136"/>
    </location>
</feature>
<feature type="compositionally biased region" description="Polar residues" evidence="1">
    <location>
        <begin position="734"/>
        <end position="744"/>
    </location>
</feature>
<proteinExistence type="predicted"/>
<feature type="region of interest" description="Disordered" evidence="1">
    <location>
        <begin position="189"/>
        <end position="379"/>
    </location>
</feature>
<organism evidence="2 3">
    <name type="scientific">Pseudovirgaria hyperparasitica</name>
    <dbReference type="NCBI Taxonomy" id="470096"/>
    <lineage>
        <taxon>Eukaryota</taxon>
        <taxon>Fungi</taxon>
        <taxon>Dikarya</taxon>
        <taxon>Ascomycota</taxon>
        <taxon>Pezizomycotina</taxon>
        <taxon>Dothideomycetes</taxon>
        <taxon>Dothideomycetes incertae sedis</taxon>
        <taxon>Acrospermales</taxon>
        <taxon>Acrospermaceae</taxon>
        <taxon>Pseudovirgaria</taxon>
    </lineage>
</organism>
<dbReference type="Proteomes" id="UP000799437">
    <property type="component" value="Unassembled WGS sequence"/>
</dbReference>
<reference evidence="2" key="1">
    <citation type="journal article" date="2020" name="Stud. Mycol.">
        <title>101 Dothideomycetes genomes: a test case for predicting lifestyles and emergence of pathogens.</title>
        <authorList>
            <person name="Haridas S."/>
            <person name="Albert R."/>
            <person name="Binder M."/>
            <person name="Bloem J."/>
            <person name="Labutti K."/>
            <person name="Salamov A."/>
            <person name="Andreopoulos B."/>
            <person name="Baker S."/>
            <person name="Barry K."/>
            <person name="Bills G."/>
            <person name="Bluhm B."/>
            <person name="Cannon C."/>
            <person name="Castanera R."/>
            <person name="Culley D."/>
            <person name="Daum C."/>
            <person name="Ezra D."/>
            <person name="Gonzalez J."/>
            <person name="Henrissat B."/>
            <person name="Kuo A."/>
            <person name="Liang C."/>
            <person name="Lipzen A."/>
            <person name="Lutzoni F."/>
            <person name="Magnuson J."/>
            <person name="Mondo S."/>
            <person name="Nolan M."/>
            <person name="Ohm R."/>
            <person name="Pangilinan J."/>
            <person name="Park H.-J."/>
            <person name="Ramirez L."/>
            <person name="Alfaro M."/>
            <person name="Sun H."/>
            <person name="Tritt A."/>
            <person name="Yoshinaga Y."/>
            <person name="Zwiers L.-H."/>
            <person name="Turgeon B."/>
            <person name="Goodwin S."/>
            <person name="Spatafora J."/>
            <person name="Crous P."/>
            <person name="Grigoriev I."/>
        </authorList>
    </citation>
    <scope>NUCLEOTIDE SEQUENCE</scope>
    <source>
        <strain evidence="2">CBS 121739</strain>
    </source>
</reference>
<dbReference type="EMBL" id="ML996595">
    <property type="protein sequence ID" value="KAF2752761.1"/>
    <property type="molecule type" value="Genomic_DNA"/>
</dbReference>
<feature type="compositionally biased region" description="Polar residues" evidence="1">
    <location>
        <begin position="368"/>
        <end position="379"/>
    </location>
</feature>
<dbReference type="AlphaFoldDB" id="A0A6A6VU39"/>
<dbReference type="GeneID" id="54481364"/>
<evidence type="ECO:0000313" key="3">
    <source>
        <dbReference type="Proteomes" id="UP000799437"/>
    </source>
</evidence>
<accession>A0A6A6VU39</accession>
<feature type="region of interest" description="Disordered" evidence="1">
    <location>
        <begin position="410"/>
        <end position="429"/>
    </location>
</feature>
<feature type="compositionally biased region" description="Polar residues" evidence="1">
    <location>
        <begin position="257"/>
        <end position="268"/>
    </location>
</feature>
<gene>
    <name evidence="2" type="ORF">EJ05DRAFT_266204</name>
</gene>